<organism evidence="1 2">
    <name type="scientific">Metabacillus flavus</name>
    <dbReference type="NCBI Taxonomy" id="2823519"/>
    <lineage>
        <taxon>Bacteria</taxon>
        <taxon>Bacillati</taxon>
        <taxon>Bacillota</taxon>
        <taxon>Bacilli</taxon>
        <taxon>Bacillales</taxon>
        <taxon>Bacillaceae</taxon>
        <taxon>Metabacillus</taxon>
    </lineage>
</organism>
<reference evidence="1 2" key="1">
    <citation type="submission" date="2021-04" db="EMBL/GenBank/DDBJ databases">
        <title>Metabacillus sp. strain KIGAM252 whole genome sequence.</title>
        <authorList>
            <person name="Seo M.-J."/>
            <person name="Cho E.-S."/>
            <person name="Hwang C.Y."/>
            <person name="Yoon D.J."/>
        </authorList>
    </citation>
    <scope>NUCLEOTIDE SEQUENCE [LARGE SCALE GENOMIC DNA]</scope>
    <source>
        <strain evidence="1 2">KIGAM252</strain>
    </source>
</reference>
<protein>
    <submittedName>
        <fullName evidence="1">Uncharacterized protein</fullName>
    </submittedName>
</protein>
<dbReference type="EMBL" id="JAGVRK010000001">
    <property type="protein sequence ID" value="MBS2967604.1"/>
    <property type="molecule type" value="Genomic_DNA"/>
</dbReference>
<dbReference type="RefSeq" id="WP_211556172.1">
    <property type="nucleotide sequence ID" value="NZ_JAGVRK010000001.1"/>
</dbReference>
<evidence type="ECO:0000313" key="1">
    <source>
        <dbReference type="EMBL" id="MBS2967604.1"/>
    </source>
</evidence>
<gene>
    <name evidence="1" type="ORF">J9317_02310</name>
</gene>
<sequence>MWKKLFRSSKDEEDDRASLFAELQQDEMFQEMVRKAEERLEFLLELDKLCDKCIYLLESPFERLDMVDLIVNEIEELKPKIQVFQKSADSKFDHKEIKNTVTPYLKLSELMIGNHKDSKGIISLINSGEDSQSKKMQKSLEKSIYSILKIKNQISKMFDMR</sequence>
<accession>A0ABS5LAE1</accession>
<keyword evidence="2" id="KW-1185">Reference proteome</keyword>
<dbReference type="Proteomes" id="UP000682403">
    <property type="component" value="Unassembled WGS sequence"/>
</dbReference>
<comment type="caution">
    <text evidence="1">The sequence shown here is derived from an EMBL/GenBank/DDBJ whole genome shotgun (WGS) entry which is preliminary data.</text>
</comment>
<name>A0ABS5LAE1_9BACI</name>
<evidence type="ECO:0000313" key="2">
    <source>
        <dbReference type="Proteomes" id="UP000682403"/>
    </source>
</evidence>
<proteinExistence type="predicted"/>